<feature type="domain" description="Soluble ligand binding" evidence="3">
    <location>
        <begin position="93"/>
        <end position="142"/>
    </location>
</feature>
<evidence type="ECO:0000313" key="4">
    <source>
        <dbReference type="EMBL" id="PCJ27288.1"/>
    </source>
</evidence>
<evidence type="ECO:0000313" key="5">
    <source>
        <dbReference type="Proteomes" id="UP000218327"/>
    </source>
</evidence>
<sequence length="178" mass="19572">MDISFAEEEFEFYKIGVGDILTINVWGNPELTSQVPVRPDGYISIPLVGDISASGFDAASLTTTIAELLQEQLRNPQVTVIVSQVNSREYISRVRITGAVQSPRSIPYARGMSVLDAILEAGGVNDVASANRAKLYRQVDGQLLNFDIKLDDILLRGLLETNYPMRAGDVITVPERLF</sequence>
<dbReference type="InterPro" id="IPR003715">
    <property type="entry name" value="Poly_export_N"/>
</dbReference>
<dbReference type="Proteomes" id="UP000218327">
    <property type="component" value="Unassembled WGS sequence"/>
</dbReference>
<dbReference type="NCBIfam" id="TIGR03027">
    <property type="entry name" value="pepcterm_export"/>
    <property type="match status" value="1"/>
</dbReference>
<accession>A0A2A5B840</accession>
<dbReference type="InterPro" id="IPR017477">
    <property type="entry name" value="PEP-CTERM_polysacc_export"/>
</dbReference>
<dbReference type="PANTHER" id="PTHR33619:SF3">
    <property type="entry name" value="POLYSACCHARIDE EXPORT PROTEIN GFCE-RELATED"/>
    <property type="match status" value="1"/>
</dbReference>
<dbReference type="PANTHER" id="PTHR33619">
    <property type="entry name" value="POLYSACCHARIDE EXPORT PROTEIN GFCE-RELATED"/>
    <property type="match status" value="1"/>
</dbReference>
<protein>
    <submittedName>
        <fullName evidence="4">Sugar ABC transporter substrate-binding protein</fullName>
    </submittedName>
</protein>
<comment type="caution">
    <text evidence="4">The sequence shown here is derived from an EMBL/GenBank/DDBJ whole genome shotgun (WGS) entry which is preliminary data.</text>
</comment>
<dbReference type="AlphaFoldDB" id="A0A2A5B840"/>
<feature type="domain" description="Polysaccharide export protein N-terminal" evidence="2">
    <location>
        <begin position="13"/>
        <end position="82"/>
    </location>
</feature>
<dbReference type="Gene3D" id="3.10.560.10">
    <property type="entry name" value="Outer membrane lipoprotein wza domain like"/>
    <property type="match status" value="1"/>
</dbReference>
<evidence type="ECO:0000259" key="2">
    <source>
        <dbReference type="Pfam" id="PF02563"/>
    </source>
</evidence>
<evidence type="ECO:0000256" key="1">
    <source>
        <dbReference type="ARBA" id="ARBA00022729"/>
    </source>
</evidence>
<keyword evidence="1" id="KW-0732">Signal</keyword>
<dbReference type="InterPro" id="IPR049712">
    <property type="entry name" value="Poly_export"/>
</dbReference>
<dbReference type="InterPro" id="IPR019554">
    <property type="entry name" value="Soluble_ligand-bd"/>
</dbReference>
<organism evidence="4 5">
    <name type="scientific">SAR86 cluster bacterium</name>
    <dbReference type="NCBI Taxonomy" id="2030880"/>
    <lineage>
        <taxon>Bacteria</taxon>
        <taxon>Pseudomonadati</taxon>
        <taxon>Pseudomonadota</taxon>
        <taxon>Gammaproteobacteria</taxon>
        <taxon>SAR86 cluster</taxon>
    </lineage>
</organism>
<gene>
    <name evidence="4" type="ORF">COA96_03635</name>
</gene>
<name>A0A2A5B840_9GAMM</name>
<dbReference type="Pfam" id="PF10531">
    <property type="entry name" value="SLBB"/>
    <property type="match status" value="1"/>
</dbReference>
<evidence type="ECO:0000259" key="3">
    <source>
        <dbReference type="Pfam" id="PF10531"/>
    </source>
</evidence>
<dbReference type="GO" id="GO:0015159">
    <property type="term" value="F:polysaccharide transmembrane transporter activity"/>
    <property type="evidence" value="ECO:0007669"/>
    <property type="project" value="InterPro"/>
</dbReference>
<proteinExistence type="predicted"/>
<dbReference type="Pfam" id="PF02563">
    <property type="entry name" value="Poly_export"/>
    <property type="match status" value="1"/>
</dbReference>
<reference evidence="5" key="1">
    <citation type="submission" date="2017-08" db="EMBL/GenBank/DDBJ databases">
        <title>A dynamic microbial community with high functional redundancy inhabits the cold, oxic subseafloor aquifer.</title>
        <authorList>
            <person name="Tully B.J."/>
            <person name="Wheat C.G."/>
            <person name="Glazer B.T."/>
            <person name="Huber J.A."/>
        </authorList>
    </citation>
    <scope>NUCLEOTIDE SEQUENCE [LARGE SCALE GENOMIC DNA]</scope>
</reference>
<dbReference type="EMBL" id="NVVJ01000007">
    <property type="protein sequence ID" value="PCJ27288.1"/>
    <property type="molecule type" value="Genomic_DNA"/>
</dbReference>